<dbReference type="GO" id="GO:0000703">
    <property type="term" value="F:oxidized pyrimidine nucleobase lesion DNA N-glycosylase activity"/>
    <property type="evidence" value="ECO:0007669"/>
    <property type="project" value="UniProtKB-UniRule"/>
</dbReference>
<dbReference type="EC" id="4.2.99.18" evidence="8"/>
<evidence type="ECO:0000256" key="3">
    <source>
        <dbReference type="ARBA" id="ARBA00022801"/>
    </source>
</evidence>
<comment type="catalytic activity">
    <reaction evidence="7 8">
        <text>2'-deoxyribonucleotide-(2'-deoxyribose 5'-phosphate)-2'-deoxyribonucleotide-DNA = a 3'-end 2'-deoxyribonucleotide-(2,3-dehydro-2,3-deoxyribose 5'-phosphate)-DNA + a 5'-end 5'-phospho-2'-deoxyribonucleoside-DNA + H(+)</text>
        <dbReference type="Rhea" id="RHEA:66592"/>
        <dbReference type="Rhea" id="RHEA-COMP:13180"/>
        <dbReference type="Rhea" id="RHEA-COMP:16897"/>
        <dbReference type="Rhea" id="RHEA-COMP:17067"/>
        <dbReference type="ChEBI" id="CHEBI:15378"/>
        <dbReference type="ChEBI" id="CHEBI:136412"/>
        <dbReference type="ChEBI" id="CHEBI:157695"/>
        <dbReference type="ChEBI" id="CHEBI:167181"/>
        <dbReference type="EC" id="4.2.99.18"/>
    </reaction>
</comment>
<dbReference type="GO" id="GO:0006289">
    <property type="term" value="P:nucleotide-excision repair"/>
    <property type="evidence" value="ECO:0007669"/>
    <property type="project" value="TreeGrafter"/>
</dbReference>
<dbReference type="PANTHER" id="PTHR43286">
    <property type="entry name" value="ENDONUCLEASE III-LIKE PROTEIN 1"/>
    <property type="match status" value="1"/>
</dbReference>
<evidence type="ECO:0000256" key="7">
    <source>
        <dbReference type="ARBA" id="ARBA00044632"/>
    </source>
</evidence>
<dbReference type="GO" id="GO:0006285">
    <property type="term" value="P:base-excision repair, AP site formation"/>
    <property type="evidence" value="ECO:0007669"/>
    <property type="project" value="UniProtKB-UniRule"/>
</dbReference>
<feature type="compositionally biased region" description="Basic and acidic residues" evidence="9">
    <location>
        <begin position="393"/>
        <end position="407"/>
    </location>
</feature>
<dbReference type="Pfam" id="PF00633">
    <property type="entry name" value="HHH"/>
    <property type="match status" value="1"/>
</dbReference>
<dbReference type="PANTHER" id="PTHR43286:SF1">
    <property type="entry name" value="ENDONUCLEASE III-LIKE PROTEIN 1"/>
    <property type="match status" value="1"/>
</dbReference>
<keyword evidence="6 8" id="KW-0326">Glycosidase</keyword>
<organism evidence="11 12">
    <name type="scientific">Hydnum rufescens UP504</name>
    <dbReference type="NCBI Taxonomy" id="1448309"/>
    <lineage>
        <taxon>Eukaryota</taxon>
        <taxon>Fungi</taxon>
        <taxon>Dikarya</taxon>
        <taxon>Basidiomycota</taxon>
        <taxon>Agaricomycotina</taxon>
        <taxon>Agaricomycetes</taxon>
        <taxon>Cantharellales</taxon>
        <taxon>Hydnaceae</taxon>
        <taxon>Hydnum</taxon>
    </lineage>
</organism>
<dbReference type="CDD" id="cd00056">
    <property type="entry name" value="ENDO3c"/>
    <property type="match status" value="1"/>
</dbReference>
<dbReference type="GO" id="GO:0140078">
    <property type="term" value="F:class I DNA-(apurinic or apyrimidinic site) endonuclease activity"/>
    <property type="evidence" value="ECO:0007669"/>
    <property type="project" value="UniProtKB-EC"/>
</dbReference>
<evidence type="ECO:0000256" key="5">
    <source>
        <dbReference type="ARBA" id="ARBA00023239"/>
    </source>
</evidence>
<feature type="region of interest" description="Disordered" evidence="9">
    <location>
        <begin position="369"/>
        <end position="407"/>
    </location>
</feature>
<comment type="caution">
    <text evidence="8">Lacks conserved residue(s) required for the propagation of feature annotation.</text>
</comment>
<keyword evidence="4 8" id="KW-0234">DNA repair</keyword>
<dbReference type="GO" id="GO:0005634">
    <property type="term" value="C:nucleus"/>
    <property type="evidence" value="ECO:0007669"/>
    <property type="project" value="UniProtKB-SubCell"/>
</dbReference>
<accession>A0A9P6DQK5</accession>
<dbReference type="AlphaFoldDB" id="A0A9P6DQK5"/>
<dbReference type="SMART" id="SM00478">
    <property type="entry name" value="ENDO3c"/>
    <property type="match status" value="1"/>
</dbReference>
<dbReference type="InterPro" id="IPR011257">
    <property type="entry name" value="DNA_glycosylase"/>
</dbReference>
<comment type="subcellular location">
    <subcellularLocation>
        <location evidence="8">Nucleus</location>
    </subcellularLocation>
    <subcellularLocation>
        <location evidence="8">Mitochondrion</location>
    </subcellularLocation>
</comment>
<dbReference type="HAMAP" id="MF_03183">
    <property type="entry name" value="Endonuclease_III_Nth"/>
    <property type="match status" value="1"/>
</dbReference>
<comment type="similarity">
    <text evidence="1 8">Belongs to the Nth/MutY family.</text>
</comment>
<keyword evidence="12" id="KW-1185">Reference proteome</keyword>
<dbReference type="OrthoDB" id="2099276at2759"/>
<evidence type="ECO:0000313" key="11">
    <source>
        <dbReference type="EMBL" id="KAF9511191.1"/>
    </source>
</evidence>
<evidence type="ECO:0000256" key="6">
    <source>
        <dbReference type="ARBA" id="ARBA00023295"/>
    </source>
</evidence>
<dbReference type="InterPro" id="IPR023170">
    <property type="entry name" value="HhH_base_excis_C"/>
</dbReference>
<evidence type="ECO:0000259" key="10">
    <source>
        <dbReference type="SMART" id="SM00478"/>
    </source>
</evidence>
<evidence type="ECO:0000256" key="2">
    <source>
        <dbReference type="ARBA" id="ARBA00022763"/>
    </source>
</evidence>
<feature type="compositionally biased region" description="Low complexity" evidence="9">
    <location>
        <begin position="41"/>
        <end position="56"/>
    </location>
</feature>
<dbReference type="EC" id="3.2.2.-" evidence="8"/>
<dbReference type="Pfam" id="PF00730">
    <property type="entry name" value="HhH-GPD"/>
    <property type="match status" value="1"/>
</dbReference>
<name>A0A9P6DQK5_9AGAM</name>
<dbReference type="InterPro" id="IPR000445">
    <property type="entry name" value="HhH_motif"/>
</dbReference>
<comment type="caution">
    <text evidence="11">The sequence shown here is derived from an EMBL/GenBank/DDBJ whole genome shotgun (WGS) entry which is preliminary data.</text>
</comment>
<dbReference type="GO" id="GO:0003677">
    <property type="term" value="F:DNA binding"/>
    <property type="evidence" value="ECO:0007669"/>
    <property type="project" value="UniProtKB-UniRule"/>
</dbReference>
<keyword evidence="5 8" id="KW-0456">Lyase</keyword>
<dbReference type="Proteomes" id="UP000886523">
    <property type="component" value="Unassembled WGS sequence"/>
</dbReference>
<dbReference type="SUPFAM" id="SSF48150">
    <property type="entry name" value="DNA-glycosylase"/>
    <property type="match status" value="1"/>
</dbReference>
<keyword evidence="2 8" id="KW-0227">DNA damage</keyword>
<evidence type="ECO:0000256" key="4">
    <source>
        <dbReference type="ARBA" id="ARBA00023204"/>
    </source>
</evidence>
<feature type="domain" description="HhH-GPD" evidence="10">
    <location>
        <begin position="164"/>
        <end position="313"/>
    </location>
</feature>
<dbReference type="EMBL" id="MU129004">
    <property type="protein sequence ID" value="KAF9511191.1"/>
    <property type="molecule type" value="Genomic_DNA"/>
</dbReference>
<protein>
    <recommendedName>
        <fullName evidence="8">Endonuclease III homolog</fullName>
        <ecNumber evidence="8">3.2.2.-</ecNumber>
        <ecNumber evidence="8">4.2.99.18</ecNumber>
    </recommendedName>
    <alternativeName>
        <fullName evidence="8">Bifunctional DNA N-glycosylase/DNA-(apurinic or apyrimidinic site) lyase</fullName>
        <shortName evidence="8">DNA glycosylase/AP lyase</shortName>
    </alternativeName>
</protein>
<proteinExistence type="inferred from homology"/>
<dbReference type="InterPro" id="IPR030841">
    <property type="entry name" value="NTH1"/>
</dbReference>
<dbReference type="FunFam" id="1.10.340.30:FF:000001">
    <property type="entry name" value="Endonuclease III"/>
    <property type="match status" value="1"/>
</dbReference>
<keyword evidence="8" id="KW-0539">Nucleus</keyword>
<keyword evidence="8" id="KW-0496">Mitochondrion</keyword>
<sequence>MSSRKPDLSPKHVARSLNTGSSKEASIPRRSPRKRSANEASSTSESQLSSFSQHLSGFAYQSSPDGPPSKKRITSAALPPSKKVIESPGASPSHETPPILSTPPIVVAKPKNKKSIQLALDKAHPAPANWAKQYNLIKEMRRSINAPVDTMGCATSMSIDAEPRTKDEVTWTAVNNLRRDLGELTIENVLAASDNTIQDAICKVGFWRRKTKYIRETAQKLREDFDSDVPKTVDALCSLPGVGPKMAFLALQTAWDLNHGIGVDVHVHRITNRIGWHKPPTSTPEETRLNLQSWLPSELHTELNPVLVGFGQVVCLPVGPRCDTCALSSQDLCPSARIVKPKNKNKSKTKALVEIAYETALEVKAVDEEDHEVAGGGSNGTTHSGVVTGKIEIGIEERGKAGGEKQG</sequence>
<dbReference type="InterPro" id="IPR004036">
    <property type="entry name" value="Endonuclease-III-like_CS2"/>
</dbReference>
<keyword evidence="3 8" id="KW-0378">Hydrolase</keyword>
<dbReference type="Gene3D" id="1.10.340.30">
    <property type="entry name" value="Hypothetical protein, domain 2"/>
    <property type="match status" value="1"/>
</dbReference>
<gene>
    <name evidence="8" type="primary">NTH1</name>
    <name evidence="11" type="ORF">BS47DRAFT_1487032</name>
</gene>
<evidence type="ECO:0000256" key="8">
    <source>
        <dbReference type="HAMAP-Rule" id="MF_03183"/>
    </source>
</evidence>
<reference evidence="11" key="1">
    <citation type="journal article" date="2020" name="Nat. Commun.">
        <title>Large-scale genome sequencing of mycorrhizal fungi provides insights into the early evolution of symbiotic traits.</title>
        <authorList>
            <person name="Miyauchi S."/>
            <person name="Kiss E."/>
            <person name="Kuo A."/>
            <person name="Drula E."/>
            <person name="Kohler A."/>
            <person name="Sanchez-Garcia M."/>
            <person name="Morin E."/>
            <person name="Andreopoulos B."/>
            <person name="Barry K.W."/>
            <person name="Bonito G."/>
            <person name="Buee M."/>
            <person name="Carver A."/>
            <person name="Chen C."/>
            <person name="Cichocki N."/>
            <person name="Clum A."/>
            <person name="Culley D."/>
            <person name="Crous P.W."/>
            <person name="Fauchery L."/>
            <person name="Girlanda M."/>
            <person name="Hayes R.D."/>
            <person name="Keri Z."/>
            <person name="LaButti K."/>
            <person name="Lipzen A."/>
            <person name="Lombard V."/>
            <person name="Magnuson J."/>
            <person name="Maillard F."/>
            <person name="Murat C."/>
            <person name="Nolan M."/>
            <person name="Ohm R.A."/>
            <person name="Pangilinan J."/>
            <person name="Pereira M.F."/>
            <person name="Perotto S."/>
            <person name="Peter M."/>
            <person name="Pfister S."/>
            <person name="Riley R."/>
            <person name="Sitrit Y."/>
            <person name="Stielow J.B."/>
            <person name="Szollosi G."/>
            <person name="Zifcakova L."/>
            <person name="Stursova M."/>
            <person name="Spatafora J.W."/>
            <person name="Tedersoo L."/>
            <person name="Vaario L.M."/>
            <person name="Yamada A."/>
            <person name="Yan M."/>
            <person name="Wang P."/>
            <person name="Xu J."/>
            <person name="Bruns T."/>
            <person name="Baldrian P."/>
            <person name="Vilgalys R."/>
            <person name="Dunand C."/>
            <person name="Henrissat B."/>
            <person name="Grigoriev I.V."/>
            <person name="Hibbett D."/>
            <person name="Nagy L.G."/>
            <person name="Martin F.M."/>
        </authorList>
    </citation>
    <scope>NUCLEOTIDE SEQUENCE</scope>
    <source>
        <strain evidence="11">UP504</strain>
    </source>
</reference>
<feature type="region of interest" description="Disordered" evidence="9">
    <location>
        <begin position="1"/>
        <end position="105"/>
    </location>
</feature>
<evidence type="ECO:0000313" key="12">
    <source>
        <dbReference type="Proteomes" id="UP000886523"/>
    </source>
</evidence>
<comment type="function">
    <text evidence="8">Bifunctional DNA N-glycosylase with associated apurinic/apyrimidinic (AP) lyase function that catalyzes the first step in base excision repair (BER), the primary repair pathway for the repair of oxidative DNA damage. The DNA N-glycosylase activity releases the damaged DNA base from DNA by cleaving the N-glycosidic bond, leaving an AP site. The AP lyase activity cleaves the phosphodiester bond 3' to the AP site by a beta-elimination. Primarily recognizes and repairs oxidative base damage of pyrimidines.</text>
</comment>
<evidence type="ECO:0000256" key="1">
    <source>
        <dbReference type="ARBA" id="ARBA00008343"/>
    </source>
</evidence>
<feature type="compositionally biased region" description="Basic and acidic residues" evidence="9">
    <location>
        <begin position="1"/>
        <end position="10"/>
    </location>
</feature>
<evidence type="ECO:0000256" key="9">
    <source>
        <dbReference type="SAM" id="MobiDB-lite"/>
    </source>
</evidence>
<dbReference type="InterPro" id="IPR003265">
    <property type="entry name" value="HhH-GPD_domain"/>
</dbReference>
<dbReference type="PROSITE" id="PS01155">
    <property type="entry name" value="ENDONUCLEASE_III_2"/>
    <property type="match status" value="1"/>
</dbReference>
<dbReference type="Gene3D" id="1.10.1670.10">
    <property type="entry name" value="Helix-hairpin-Helix base-excision DNA repair enzymes (C-terminal)"/>
    <property type="match status" value="1"/>
</dbReference>
<dbReference type="GO" id="GO:0005739">
    <property type="term" value="C:mitochondrion"/>
    <property type="evidence" value="ECO:0007669"/>
    <property type="project" value="UniProtKB-SubCell"/>
</dbReference>